<keyword evidence="3" id="KW-1185">Reference proteome</keyword>
<evidence type="ECO:0000313" key="2">
    <source>
        <dbReference type="EMBL" id="GAA5162676.1"/>
    </source>
</evidence>
<feature type="domain" description="Transglycosylase SLT" evidence="1">
    <location>
        <begin position="162"/>
        <end position="235"/>
    </location>
</feature>
<name>A0ABP9QIT7_9PSEU</name>
<protein>
    <recommendedName>
        <fullName evidence="1">Transglycosylase SLT domain-containing protein</fullName>
    </recommendedName>
</protein>
<proteinExistence type="predicted"/>
<dbReference type="Proteomes" id="UP001500192">
    <property type="component" value="Unassembled WGS sequence"/>
</dbReference>
<dbReference type="Gene3D" id="1.10.530.10">
    <property type="match status" value="1"/>
</dbReference>
<comment type="caution">
    <text evidence="2">The sequence shown here is derived from an EMBL/GenBank/DDBJ whole genome shotgun (WGS) entry which is preliminary data.</text>
</comment>
<dbReference type="SUPFAM" id="SSF53955">
    <property type="entry name" value="Lysozyme-like"/>
    <property type="match status" value="1"/>
</dbReference>
<dbReference type="InterPro" id="IPR008258">
    <property type="entry name" value="Transglycosylase_SLT_dom_1"/>
</dbReference>
<accession>A0ABP9QIT7</accession>
<organism evidence="2 3">
    <name type="scientific">Amycolatopsis dongchuanensis</name>
    <dbReference type="NCBI Taxonomy" id="1070866"/>
    <lineage>
        <taxon>Bacteria</taxon>
        <taxon>Bacillati</taxon>
        <taxon>Actinomycetota</taxon>
        <taxon>Actinomycetes</taxon>
        <taxon>Pseudonocardiales</taxon>
        <taxon>Pseudonocardiaceae</taxon>
        <taxon>Amycolatopsis</taxon>
    </lineage>
</organism>
<dbReference type="CDD" id="cd13402">
    <property type="entry name" value="LT_TF-like"/>
    <property type="match status" value="1"/>
</dbReference>
<gene>
    <name evidence="2" type="ORF">GCM10023214_29700</name>
</gene>
<evidence type="ECO:0000313" key="3">
    <source>
        <dbReference type="Proteomes" id="UP001500192"/>
    </source>
</evidence>
<sequence>MGNHCANVRAKRIALPFSAAPRHRASGRLGARTAVSAGLLALSVAGTASPLALAGPGGSPAPAPATGSGSGAVSLPLAAMADLAEPVTAPGEVGAVLPLGGGQPAPQPAEGAAELEAVATPVVVPAEAAPAPAGDRLSRWIGEAIGILQAQGVPVSIEDIEAIRTVIDKESDGDPEAVNRWDANARAGHPSKGLMQCTDFTFDAYKLPGHDDIFNPVDNIIAGVRYTVARYGGFDSHPGLKSLSSGGGYRGY</sequence>
<dbReference type="EMBL" id="BAABIB010000063">
    <property type="protein sequence ID" value="GAA5162676.1"/>
    <property type="molecule type" value="Genomic_DNA"/>
</dbReference>
<reference evidence="3" key="1">
    <citation type="journal article" date="2019" name="Int. J. Syst. Evol. Microbiol.">
        <title>The Global Catalogue of Microorganisms (GCM) 10K type strain sequencing project: providing services to taxonomists for standard genome sequencing and annotation.</title>
        <authorList>
            <consortium name="The Broad Institute Genomics Platform"/>
            <consortium name="The Broad Institute Genome Sequencing Center for Infectious Disease"/>
            <person name="Wu L."/>
            <person name="Ma J."/>
        </authorList>
    </citation>
    <scope>NUCLEOTIDE SEQUENCE [LARGE SCALE GENOMIC DNA]</scope>
    <source>
        <strain evidence="3">JCM 18054</strain>
    </source>
</reference>
<dbReference type="RefSeq" id="WP_346054014.1">
    <property type="nucleotide sequence ID" value="NZ_BAABIB010000063.1"/>
</dbReference>
<dbReference type="Pfam" id="PF01464">
    <property type="entry name" value="SLT"/>
    <property type="match status" value="1"/>
</dbReference>
<dbReference type="InterPro" id="IPR023346">
    <property type="entry name" value="Lysozyme-like_dom_sf"/>
</dbReference>
<evidence type="ECO:0000259" key="1">
    <source>
        <dbReference type="Pfam" id="PF01464"/>
    </source>
</evidence>